<proteinExistence type="inferred from homology"/>
<dbReference type="GO" id="GO:0006166">
    <property type="term" value="P:purine ribonucleoside salvage"/>
    <property type="evidence" value="ECO:0007669"/>
    <property type="project" value="UniProtKB-KW"/>
</dbReference>
<evidence type="ECO:0000259" key="17">
    <source>
        <dbReference type="Pfam" id="PF00156"/>
    </source>
</evidence>
<dbReference type="PANTHER" id="PTHR43340:SF1">
    <property type="entry name" value="HYPOXANTHINE PHOSPHORIBOSYLTRANSFERASE"/>
    <property type="match status" value="1"/>
</dbReference>
<keyword evidence="6 15" id="KW-0963">Cytoplasm</keyword>
<keyword evidence="12 15" id="KW-0460">Magnesium</keyword>
<evidence type="ECO:0000256" key="9">
    <source>
        <dbReference type="ARBA" id="ARBA00022723"/>
    </source>
</evidence>
<dbReference type="EMBL" id="LGGX01000012">
    <property type="protein sequence ID" value="KUK86792.1"/>
    <property type="molecule type" value="Genomic_DNA"/>
</dbReference>
<protein>
    <recommendedName>
        <fullName evidence="5 15">Hypoxanthine phosphoribosyltransferase</fullName>
        <ecNumber evidence="5 15">2.4.2.8</ecNumber>
    </recommendedName>
</protein>
<evidence type="ECO:0000313" key="18">
    <source>
        <dbReference type="EMBL" id="KUK86792.1"/>
    </source>
</evidence>
<name>A0A101I0J1_UNCT6</name>
<dbReference type="CDD" id="cd06223">
    <property type="entry name" value="PRTases_typeI"/>
    <property type="match status" value="1"/>
</dbReference>
<evidence type="ECO:0000313" key="19">
    <source>
        <dbReference type="Proteomes" id="UP000053467"/>
    </source>
</evidence>
<evidence type="ECO:0000256" key="10">
    <source>
        <dbReference type="ARBA" id="ARBA00022726"/>
    </source>
</evidence>
<keyword evidence="9 15" id="KW-0479">Metal-binding</keyword>
<dbReference type="GO" id="GO:0004422">
    <property type="term" value="F:hypoxanthine phosphoribosyltransferase activity"/>
    <property type="evidence" value="ECO:0007669"/>
    <property type="project" value="InterPro"/>
</dbReference>
<evidence type="ECO:0000256" key="6">
    <source>
        <dbReference type="ARBA" id="ARBA00022490"/>
    </source>
</evidence>
<evidence type="ECO:0000256" key="3">
    <source>
        <dbReference type="ARBA" id="ARBA00004669"/>
    </source>
</evidence>
<dbReference type="NCBIfam" id="TIGR01203">
    <property type="entry name" value="HGPRTase"/>
    <property type="match status" value="1"/>
</dbReference>
<comment type="catalytic activity">
    <reaction evidence="13">
        <text>GMP + diphosphate = guanine + 5-phospho-alpha-D-ribose 1-diphosphate</text>
        <dbReference type="Rhea" id="RHEA:25424"/>
        <dbReference type="ChEBI" id="CHEBI:16235"/>
        <dbReference type="ChEBI" id="CHEBI:33019"/>
        <dbReference type="ChEBI" id="CHEBI:58017"/>
        <dbReference type="ChEBI" id="CHEBI:58115"/>
        <dbReference type="EC" id="2.4.2.8"/>
    </reaction>
    <physiologicalReaction direction="right-to-left" evidence="13">
        <dbReference type="Rhea" id="RHEA:25426"/>
    </physiologicalReaction>
</comment>
<dbReference type="InterPro" id="IPR050408">
    <property type="entry name" value="HGPRT"/>
</dbReference>
<gene>
    <name evidence="18" type="ORF">XE03_1280</name>
</gene>
<evidence type="ECO:0000256" key="2">
    <source>
        <dbReference type="ARBA" id="ARBA00004496"/>
    </source>
</evidence>
<keyword evidence="16" id="KW-0472">Membrane</keyword>
<dbReference type="GO" id="GO:0032264">
    <property type="term" value="P:IMP salvage"/>
    <property type="evidence" value="ECO:0007669"/>
    <property type="project" value="UniProtKB-UniPathway"/>
</dbReference>
<comment type="catalytic activity">
    <reaction evidence="14">
        <text>IMP + diphosphate = hypoxanthine + 5-phospho-alpha-D-ribose 1-diphosphate</text>
        <dbReference type="Rhea" id="RHEA:17973"/>
        <dbReference type="ChEBI" id="CHEBI:17368"/>
        <dbReference type="ChEBI" id="CHEBI:33019"/>
        <dbReference type="ChEBI" id="CHEBI:58017"/>
        <dbReference type="ChEBI" id="CHEBI:58053"/>
        <dbReference type="EC" id="2.4.2.8"/>
    </reaction>
    <physiologicalReaction direction="right-to-left" evidence="14">
        <dbReference type="Rhea" id="RHEA:17975"/>
    </physiologicalReaction>
</comment>
<dbReference type="GO" id="GO:0000166">
    <property type="term" value="F:nucleotide binding"/>
    <property type="evidence" value="ECO:0007669"/>
    <property type="project" value="UniProtKB-KW"/>
</dbReference>
<evidence type="ECO:0000256" key="8">
    <source>
        <dbReference type="ARBA" id="ARBA00022679"/>
    </source>
</evidence>
<comment type="cofactor">
    <cofactor evidence="1 15">
        <name>Mg(2+)</name>
        <dbReference type="ChEBI" id="CHEBI:18420"/>
    </cofactor>
</comment>
<keyword evidence="8 15" id="KW-0808">Transferase</keyword>
<evidence type="ECO:0000256" key="1">
    <source>
        <dbReference type="ARBA" id="ARBA00001946"/>
    </source>
</evidence>
<dbReference type="UniPathway" id="UPA00591">
    <property type="reaction ID" value="UER00648"/>
</dbReference>
<evidence type="ECO:0000256" key="15">
    <source>
        <dbReference type="RuleBase" id="RU364099"/>
    </source>
</evidence>
<dbReference type="GO" id="GO:0006178">
    <property type="term" value="P:guanine salvage"/>
    <property type="evidence" value="ECO:0007669"/>
    <property type="project" value="TreeGrafter"/>
</dbReference>
<dbReference type="GO" id="GO:0052657">
    <property type="term" value="F:guanine phosphoribosyltransferase activity"/>
    <property type="evidence" value="ECO:0007669"/>
    <property type="project" value="UniProtKB-ARBA"/>
</dbReference>
<evidence type="ECO:0000256" key="11">
    <source>
        <dbReference type="ARBA" id="ARBA00022741"/>
    </source>
</evidence>
<dbReference type="PANTHER" id="PTHR43340">
    <property type="entry name" value="HYPOXANTHINE-GUANINE PHOSPHORIBOSYLTRANSFERASE"/>
    <property type="match status" value="1"/>
</dbReference>
<evidence type="ECO:0000256" key="16">
    <source>
        <dbReference type="SAM" id="Phobius"/>
    </source>
</evidence>
<comment type="subcellular location">
    <subcellularLocation>
        <location evidence="2 15">Cytoplasm</location>
    </subcellularLocation>
</comment>
<comment type="pathway">
    <text evidence="3 15">Purine metabolism; IMP biosynthesis via salvage pathway; IMP from hypoxanthine: step 1/1.</text>
</comment>
<reference evidence="19" key="1">
    <citation type="journal article" date="2015" name="MBio">
        <title>Genome-Resolved Metagenomic Analysis Reveals Roles for Candidate Phyla and Other Microbial Community Members in Biogeochemical Transformations in Oil Reservoirs.</title>
        <authorList>
            <person name="Hu P."/>
            <person name="Tom L."/>
            <person name="Singh A."/>
            <person name="Thomas B.C."/>
            <person name="Baker B.J."/>
            <person name="Piceno Y.M."/>
            <person name="Andersen G.L."/>
            <person name="Banfield J.F."/>
        </authorList>
    </citation>
    <scope>NUCLEOTIDE SEQUENCE [LARGE SCALE GENOMIC DNA]</scope>
</reference>
<accession>A0A101I0J1</accession>
<dbReference type="InterPro" id="IPR029057">
    <property type="entry name" value="PRTase-like"/>
</dbReference>
<evidence type="ECO:0000256" key="5">
    <source>
        <dbReference type="ARBA" id="ARBA00011895"/>
    </source>
</evidence>
<dbReference type="GO" id="GO:0032263">
    <property type="term" value="P:GMP salvage"/>
    <property type="evidence" value="ECO:0007669"/>
    <property type="project" value="TreeGrafter"/>
</dbReference>
<keyword evidence="16" id="KW-1133">Transmembrane helix</keyword>
<feature type="domain" description="Phosphoribosyltransferase" evidence="17">
    <location>
        <begin position="17"/>
        <end position="163"/>
    </location>
</feature>
<dbReference type="AlphaFoldDB" id="A0A101I0J1"/>
<keyword evidence="16" id="KW-0812">Transmembrane</keyword>
<dbReference type="InterPro" id="IPR000836">
    <property type="entry name" value="PRTase_dom"/>
</dbReference>
<evidence type="ECO:0000256" key="7">
    <source>
        <dbReference type="ARBA" id="ARBA00022676"/>
    </source>
</evidence>
<feature type="transmembrane region" description="Helical" evidence="16">
    <location>
        <begin position="39"/>
        <end position="60"/>
    </location>
</feature>
<dbReference type="Gene3D" id="3.40.50.2020">
    <property type="match status" value="1"/>
</dbReference>
<keyword evidence="7 15" id="KW-0328">Glycosyltransferase</keyword>
<dbReference type="SUPFAM" id="SSF53271">
    <property type="entry name" value="PRTase-like"/>
    <property type="match status" value="1"/>
</dbReference>
<keyword evidence="10 15" id="KW-0660">Purine salvage</keyword>
<dbReference type="InterPro" id="IPR005904">
    <property type="entry name" value="Hxn_phspho_trans"/>
</dbReference>
<dbReference type="GO" id="GO:0005829">
    <property type="term" value="C:cytosol"/>
    <property type="evidence" value="ECO:0007669"/>
    <property type="project" value="TreeGrafter"/>
</dbReference>
<dbReference type="Proteomes" id="UP000053467">
    <property type="component" value="Unassembled WGS sequence"/>
</dbReference>
<dbReference type="GO" id="GO:0000287">
    <property type="term" value="F:magnesium ion binding"/>
    <property type="evidence" value="ECO:0007669"/>
    <property type="project" value="TreeGrafter"/>
</dbReference>
<dbReference type="Pfam" id="PF00156">
    <property type="entry name" value="Pribosyltran"/>
    <property type="match status" value="1"/>
</dbReference>
<dbReference type="EC" id="2.4.2.8" evidence="5 15"/>
<dbReference type="GO" id="GO:0046100">
    <property type="term" value="P:hypoxanthine metabolic process"/>
    <property type="evidence" value="ECO:0007669"/>
    <property type="project" value="TreeGrafter"/>
</dbReference>
<comment type="caution">
    <text evidence="18">The sequence shown here is derived from an EMBL/GenBank/DDBJ whole genome shotgun (WGS) entry which is preliminary data.</text>
</comment>
<comment type="similarity">
    <text evidence="4 15">Belongs to the purine/pyrimidine phosphoribosyltransferase family.</text>
</comment>
<keyword evidence="11 15" id="KW-0547">Nucleotide-binding</keyword>
<evidence type="ECO:0000256" key="13">
    <source>
        <dbReference type="ARBA" id="ARBA00048811"/>
    </source>
</evidence>
<dbReference type="PATRIC" id="fig|1635277.3.peg.1773"/>
<sequence>MKFMSKEYVEVLIPEDKINKKIEELAKILNEEYRNKKPVFIVILKGAFVFAANLITKLTFPMNVDFMMISSYEGEKMSSGKVRIEEDIKIDIDGRDVVVVEDIIDTGLTYKHLKMKLLANSPKSLKLVTLLDKKCKRKVDENPDHSCFVIDDHFVVGYGLDYKQMYRNLPYIGILKEE</sequence>
<dbReference type="FunFam" id="3.40.50.2020:FF:000006">
    <property type="entry name" value="Hypoxanthine phosphoribosyltransferase"/>
    <property type="match status" value="1"/>
</dbReference>
<organism evidence="18 19">
    <name type="scientific">candidate division TA06 bacterium 34_109</name>
    <dbReference type="NCBI Taxonomy" id="1635277"/>
    <lineage>
        <taxon>Bacteria</taxon>
        <taxon>Bacteria division TA06</taxon>
    </lineage>
</organism>
<evidence type="ECO:0000256" key="12">
    <source>
        <dbReference type="ARBA" id="ARBA00022842"/>
    </source>
</evidence>
<evidence type="ECO:0000256" key="14">
    <source>
        <dbReference type="ARBA" id="ARBA00049402"/>
    </source>
</evidence>
<evidence type="ECO:0000256" key="4">
    <source>
        <dbReference type="ARBA" id="ARBA00008391"/>
    </source>
</evidence>